<gene>
    <name evidence="1" type="ORF">OJ996_09065</name>
</gene>
<comment type="caution">
    <text evidence="1">The sequence shown here is derived from an EMBL/GenBank/DDBJ whole genome shotgun (WGS) entry which is preliminary data.</text>
</comment>
<dbReference type="RefSeq" id="WP_264513224.1">
    <property type="nucleotide sequence ID" value="NZ_JAPDDR010000004.1"/>
</dbReference>
<accession>A0ABT3G1K8</accession>
<reference evidence="1" key="1">
    <citation type="submission" date="2022-10" db="EMBL/GenBank/DDBJ databases">
        <title>Luteolibacter sp. GHJ8, whole genome shotgun sequencing project.</title>
        <authorList>
            <person name="Zhao G."/>
            <person name="Shen L."/>
        </authorList>
    </citation>
    <scope>NUCLEOTIDE SEQUENCE</scope>
    <source>
        <strain evidence="1">GHJ8</strain>
    </source>
</reference>
<evidence type="ECO:0000313" key="1">
    <source>
        <dbReference type="EMBL" id="MCW1913723.1"/>
    </source>
</evidence>
<dbReference type="Proteomes" id="UP001165653">
    <property type="component" value="Unassembled WGS sequence"/>
</dbReference>
<proteinExistence type="predicted"/>
<organism evidence="1 2">
    <name type="scientific">Luteolibacter rhizosphaerae</name>
    <dbReference type="NCBI Taxonomy" id="2989719"/>
    <lineage>
        <taxon>Bacteria</taxon>
        <taxon>Pseudomonadati</taxon>
        <taxon>Verrucomicrobiota</taxon>
        <taxon>Verrucomicrobiia</taxon>
        <taxon>Verrucomicrobiales</taxon>
        <taxon>Verrucomicrobiaceae</taxon>
        <taxon>Luteolibacter</taxon>
    </lineage>
</organism>
<sequence length="114" mass="13830">MDGWTRASRNYPLPAGLPDHARCKVIEQPESQRLVIEVDGKRWDLPWWNVEIGDEYQTRSGQWIREPDERVRRYVIKRLSWARGLEKVPGRDQCYWIDHYEWVLRRNGWEVPPE</sequence>
<evidence type="ECO:0000313" key="2">
    <source>
        <dbReference type="Proteomes" id="UP001165653"/>
    </source>
</evidence>
<dbReference type="EMBL" id="JAPDDR010000004">
    <property type="protein sequence ID" value="MCW1913723.1"/>
    <property type="molecule type" value="Genomic_DNA"/>
</dbReference>
<protein>
    <submittedName>
        <fullName evidence="1">Uncharacterized protein</fullName>
    </submittedName>
</protein>
<name>A0ABT3G1K8_9BACT</name>
<keyword evidence="2" id="KW-1185">Reference proteome</keyword>